<evidence type="ECO:0000256" key="1">
    <source>
        <dbReference type="SAM" id="Phobius"/>
    </source>
</evidence>
<gene>
    <name evidence="2" type="ORF">C1I98_27270</name>
</gene>
<keyword evidence="1" id="KW-1133">Transmembrane helix</keyword>
<comment type="caution">
    <text evidence="2">The sequence shown here is derived from an EMBL/GenBank/DDBJ whole genome shotgun (WGS) entry which is preliminary data.</text>
</comment>
<protein>
    <recommendedName>
        <fullName evidence="4">MFS transporter</fullName>
    </recommendedName>
</protein>
<keyword evidence="1" id="KW-0812">Transmembrane</keyword>
<dbReference type="Gene3D" id="1.20.1250.20">
    <property type="entry name" value="MFS general substrate transporter like domains"/>
    <property type="match status" value="1"/>
</dbReference>
<evidence type="ECO:0000313" key="3">
    <source>
        <dbReference type="Proteomes" id="UP000248544"/>
    </source>
</evidence>
<proteinExistence type="predicted"/>
<evidence type="ECO:0000313" key="2">
    <source>
        <dbReference type="EMBL" id="PZG36050.1"/>
    </source>
</evidence>
<sequence length="112" mass="11893">MGVAFGVMAAAGQTWSVGLLMMSLMFLLSLLGRLLTLLFQDTVPAEYLGRVTATSQLLTTGFGPLSVLSAAWLSDVASARFVFVIVAAAALALAVLSRFGVMSRADWRIRLP</sequence>
<reference evidence="2 3" key="1">
    <citation type="submission" date="2018-01" db="EMBL/GenBank/DDBJ databases">
        <title>Draft genome sequence of Sphaerisporangium sp. 7K107.</title>
        <authorList>
            <person name="Sahin N."/>
            <person name="Saygin H."/>
            <person name="Ay H."/>
        </authorList>
    </citation>
    <scope>NUCLEOTIDE SEQUENCE [LARGE SCALE GENOMIC DNA]</scope>
    <source>
        <strain evidence="2 3">7K107</strain>
    </source>
</reference>
<accession>A0A2W2GFA3</accession>
<organism evidence="2 3">
    <name type="scientific">Spongiactinospora gelatinilytica</name>
    <dbReference type="NCBI Taxonomy" id="2666298"/>
    <lineage>
        <taxon>Bacteria</taxon>
        <taxon>Bacillati</taxon>
        <taxon>Actinomycetota</taxon>
        <taxon>Actinomycetes</taxon>
        <taxon>Streptosporangiales</taxon>
        <taxon>Streptosporangiaceae</taxon>
        <taxon>Spongiactinospora</taxon>
    </lineage>
</organism>
<keyword evidence="1" id="KW-0472">Membrane</keyword>
<dbReference type="InterPro" id="IPR036259">
    <property type="entry name" value="MFS_trans_sf"/>
</dbReference>
<keyword evidence="3" id="KW-1185">Reference proteome</keyword>
<name>A0A2W2GFA3_9ACTN</name>
<feature type="transmembrane region" description="Helical" evidence="1">
    <location>
        <begin position="79"/>
        <end position="101"/>
    </location>
</feature>
<dbReference type="Proteomes" id="UP000248544">
    <property type="component" value="Unassembled WGS sequence"/>
</dbReference>
<evidence type="ECO:0008006" key="4">
    <source>
        <dbReference type="Google" id="ProtNLM"/>
    </source>
</evidence>
<feature type="transmembrane region" description="Helical" evidence="1">
    <location>
        <begin position="51"/>
        <end position="73"/>
    </location>
</feature>
<feature type="transmembrane region" description="Helical" evidence="1">
    <location>
        <begin position="15"/>
        <end position="39"/>
    </location>
</feature>
<dbReference type="EMBL" id="POUA01000267">
    <property type="protein sequence ID" value="PZG36050.1"/>
    <property type="molecule type" value="Genomic_DNA"/>
</dbReference>
<dbReference type="SUPFAM" id="SSF103473">
    <property type="entry name" value="MFS general substrate transporter"/>
    <property type="match status" value="1"/>
</dbReference>
<dbReference type="AlphaFoldDB" id="A0A2W2GFA3"/>